<dbReference type="InterPro" id="IPR003615">
    <property type="entry name" value="HNH_nuc"/>
</dbReference>
<dbReference type="HOGENOM" id="CLU_104142_1_0_3"/>
<dbReference type="KEGG" id="glj:GKIL_4065"/>
<organism evidence="2 3">
    <name type="scientific">Gloeobacter kilaueensis (strain ATCC BAA-2537 / CCAP 1431/1 / ULC 316 / JS1)</name>
    <dbReference type="NCBI Taxonomy" id="1183438"/>
    <lineage>
        <taxon>Bacteria</taxon>
        <taxon>Bacillati</taxon>
        <taxon>Cyanobacteriota</taxon>
        <taxon>Cyanophyceae</taxon>
        <taxon>Gloeobacterales</taxon>
        <taxon>Gloeobacteraceae</taxon>
        <taxon>Gloeobacter</taxon>
    </lineage>
</organism>
<dbReference type="Gene3D" id="1.10.30.50">
    <property type="match status" value="1"/>
</dbReference>
<dbReference type="RefSeq" id="WP_023175651.1">
    <property type="nucleotide sequence ID" value="NC_022600.1"/>
</dbReference>
<dbReference type="PANTHER" id="PTHR33877:SF1">
    <property type="entry name" value="TYPE IV METHYL-DIRECTED RESTRICTION ENZYME ECOKMCRA"/>
    <property type="match status" value="1"/>
</dbReference>
<dbReference type="OrthoDB" id="514018at2"/>
<dbReference type="eggNOG" id="COG1403">
    <property type="taxonomic scope" value="Bacteria"/>
</dbReference>
<protein>
    <submittedName>
        <fullName evidence="2">HNH endonuclease</fullName>
    </submittedName>
</protein>
<keyword evidence="3" id="KW-1185">Reference proteome</keyword>
<keyword evidence="2" id="KW-0378">Hydrolase</keyword>
<dbReference type="STRING" id="1183438.GKIL_4065"/>
<keyword evidence="2" id="KW-0255">Endonuclease</keyword>
<dbReference type="Proteomes" id="UP000017396">
    <property type="component" value="Chromosome"/>
</dbReference>
<evidence type="ECO:0000313" key="3">
    <source>
        <dbReference type="Proteomes" id="UP000017396"/>
    </source>
</evidence>
<sequence>MSSGYISEELRERVRQHAQDRCGYCLSPQKYVLGRLEIEHIIPLAYGGTNEEENLWLSCRLCNSYKGTQVRARDPITGRSTKLFNPRTQRWSRHFRWSPDGTRVIGYTVCGRATVIALQMNNLIAVTVRQQWELAGWHPPVDLP</sequence>
<dbReference type="SMART" id="SM00507">
    <property type="entry name" value="HNHc"/>
    <property type="match status" value="1"/>
</dbReference>
<gene>
    <name evidence="2" type="ORF">GKIL_4065</name>
</gene>
<dbReference type="EMBL" id="CP003587">
    <property type="protein sequence ID" value="AGY60311.1"/>
    <property type="molecule type" value="Genomic_DNA"/>
</dbReference>
<dbReference type="PANTHER" id="PTHR33877">
    <property type="entry name" value="SLL1193 PROTEIN"/>
    <property type="match status" value="1"/>
</dbReference>
<dbReference type="InterPro" id="IPR002711">
    <property type="entry name" value="HNH"/>
</dbReference>
<dbReference type="GO" id="GO:0004519">
    <property type="term" value="F:endonuclease activity"/>
    <property type="evidence" value="ECO:0007669"/>
    <property type="project" value="UniProtKB-KW"/>
</dbReference>
<dbReference type="AlphaFoldDB" id="U5QN30"/>
<dbReference type="InterPro" id="IPR052892">
    <property type="entry name" value="NA-targeting_endonuclease"/>
</dbReference>
<accession>U5QN30</accession>
<proteinExistence type="predicted"/>
<keyword evidence="2" id="KW-0540">Nuclease</keyword>
<dbReference type="CDD" id="cd00085">
    <property type="entry name" value="HNHc"/>
    <property type="match status" value="1"/>
</dbReference>
<feature type="domain" description="HNH nuclease" evidence="1">
    <location>
        <begin position="11"/>
        <end position="64"/>
    </location>
</feature>
<name>U5QN30_GLOK1</name>
<dbReference type="GO" id="GO:0008270">
    <property type="term" value="F:zinc ion binding"/>
    <property type="evidence" value="ECO:0007669"/>
    <property type="project" value="InterPro"/>
</dbReference>
<dbReference type="Pfam" id="PF01844">
    <property type="entry name" value="HNH"/>
    <property type="match status" value="1"/>
</dbReference>
<reference evidence="2 3" key="1">
    <citation type="journal article" date="2013" name="PLoS ONE">
        <title>Cultivation and Complete Genome Sequencing of Gloeobacter kilaueensis sp. nov., from a Lava Cave in Kilauea Caldera, Hawai'i.</title>
        <authorList>
            <person name="Saw J.H."/>
            <person name="Schatz M."/>
            <person name="Brown M.V."/>
            <person name="Kunkel D.D."/>
            <person name="Foster J.S."/>
            <person name="Shick H."/>
            <person name="Christensen S."/>
            <person name="Hou S."/>
            <person name="Wan X."/>
            <person name="Donachie S.P."/>
        </authorList>
    </citation>
    <scope>NUCLEOTIDE SEQUENCE [LARGE SCALE GENOMIC DNA]</scope>
    <source>
        <strain evidence="3">JS</strain>
    </source>
</reference>
<evidence type="ECO:0000313" key="2">
    <source>
        <dbReference type="EMBL" id="AGY60311.1"/>
    </source>
</evidence>
<evidence type="ECO:0000259" key="1">
    <source>
        <dbReference type="SMART" id="SM00507"/>
    </source>
</evidence>
<dbReference type="GO" id="GO:0003676">
    <property type="term" value="F:nucleic acid binding"/>
    <property type="evidence" value="ECO:0007669"/>
    <property type="project" value="InterPro"/>
</dbReference>